<dbReference type="RefSeq" id="WP_338516165.1">
    <property type="nucleotide sequence ID" value="NZ_CP135137.1"/>
</dbReference>
<protein>
    <submittedName>
        <fullName evidence="2">BolA/IbaG family iron-sulfur metabolism protein</fullName>
    </submittedName>
</protein>
<sequence length="81" mass="9760">MVTIVDELKNIFLNTKNIDFVDVEYNISHCDLTIVSDLFINKSELEKQKFVYSKLKKYFLNNDIHSIKMNLFTRQEWNKKL</sequence>
<dbReference type="InterPro" id="IPR002634">
    <property type="entry name" value="BolA"/>
</dbReference>
<dbReference type="SUPFAM" id="SSF82657">
    <property type="entry name" value="BolA-like"/>
    <property type="match status" value="1"/>
</dbReference>
<dbReference type="EMBL" id="CP135137">
    <property type="protein sequence ID" value="WWR11611.1"/>
    <property type="molecule type" value="Genomic_DNA"/>
</dbReference>
<dbReference type="Gene3D" id="3.30.300.90">
    <property type="entry name" value="BolA-like"/>
    <property type="match status" value="1"/>
</dbReference>
<reference evidence="2" key="1">
    <citation type="submission" date="2023-09" db="EMBL/GenBank/DDBJ databases">
        <title>Genomes of two closely related lineages of the louse Polyplax serrata with different host specificities.</title>
        <authorList>
            <person name="Martinu J."/>
            <person name="Tarabai H."/>
            <person name="Stefka J."/>
            <person name="Hypsa V."/>
        </authorList>
    </citation>
    <scope>NUCLEOTIDE SEQUENCE [LARGE SCALE GENOMIC DNA]</scope>
    <source>
        <strain evidence="2">98ZLc_SE</strain>
    </source>
</reference>
<name>A0ABZ2GZ03_9GAMM</name>
<comment type="similarity">
    <text evidence="1">Belongs to the BolA/IbaG family.</text>
</comment>
<evidence type="ECO:0000313" key="2">
    <source>
        <dbReference type="EMBL" id="WWR11611.1"/>
    </source>
</evidence>
<evidence type="ECO:0000313" key="3">
    <source>
        <dbReference type="Proteomes" id="UP001368618"/>
    </source>
</evidence>
<evidence type="ECO:0000256" key="1">
    <source>
        <dbReference type="RuleBase" id="RU003860"/>
    </source>
</evidence>
<organism evidence="2 3">
    <name type="scientific">Candidatus Legionella polyplacis</name>
    <dbReference type="NCBI Taxonomy" id="2005262"/>
    <lineage>
        <taxon>Bacteria</taxon>
        <taxon>Pseudomonadati</taxon>
        <taxon>Pseudomonadota</taxon>
        <taxon>Gammaproteobacteria</taxon>
        <taxon>Legionellales</taxon>
        <taxon>Legionellaceae</taxon>
        <taxon>Legionella</taxon>
    </lineage>
</organism>
<dbReference type="Pfam" id="PF01722">
    <property type="entry name" value="BolA"/>
    <property type="match status" value="1"/>
</dbReference>
<dbReference type="Proteomes" id="UP001368618">
    <property type="component" value="Chromosome"/>
</dbReference>
<dbReference type="InterPro" id="IPR036065">
    <property type="entry name" value="BolA-like_sf"/>
</dbReference>
<dbReference type="PIRSF" id="PIRSF003113">
    <property type="entry name" value="BolA"/>
    <property type="match status" value="1"/>
</dbReference>
<proteinExistence type="inferred from homology"/>
<keyword evidence="3" id="KW-1185">Reference proteome</keyword>
<accession>A0ABZ2GZ03</accession>
<gene>
    <name evidence="2" type="ORF">RQL39_00335</name>
</gene>